<dbReference type="OrthoDB" id="676308at2"/>
<dbReference type="InterPro" id="IPR058060">
    <property type="entry name" value="HYC_CC_PP"/>
</dbReference>
<accession>A0A1T5HII3</accession>
<dbReference type="STRING" id="651661.SAMN05660293_05657"/>
<reference evidence="2" key="1">
    <citation type="submission" date="2017-02" db="EMBL/GenBank/DDBJ databases">
        <authorList>
            <person name="Varghese N."/>
            <person name="Submissions S."/>
        </authorList>
    </citation>
    <scope>NUCLEOTIDE SEQUENCE [LARGE SCALE GENOMIC DNA]</scope>
    <source>
        <strain evidence="2">DSM 22270</strain>
    </source>
</reference>
<protein>
    <submittedName>
        <fullName evidence="1">Uncharacterized protein</fullName>
    </submittedName>
</protein>
<dbReference type="InterPro" id="IPR058512">
    <property type="entry name" value="DUF8199"/>
</dbReference>
<dbReference type="AlphaFoldDB" id="A0A1T5HII3"/>
<name>A0A1T5HII3_9BACT</name>
<dbReference type="RefSeq" id="WP_082218073.1">
    <property type="nucleotide sequence ID" value="NZ_FUZA01000018.1"/>
</dbReference>
<dbReference type="NCBIfam" id="NF047658">
    <property type="entry name" value="HYC_CC_PP"/>
    <property type="match status" value="1"/>
</dbReference>
<sequence>MKKLTVLFLTFLYLGTATGVTLHLHYCMGEVVNWEVTKADQGHCENCGMDKNKSTKNGCCKDEFKKVKTDDSRKLTENTFSNPLLSVAVLNEGVTYDFSAPSYPNILETSNQSNAPPRSKPVPVYILHCSYLI</sequence>
<gene>
    <name evidence="1" type="ORF">SAMN05660293_05657</name>
</gene>
<dbReference type="Pfam" id="PF26622">
    <property type="entry name" value="DUF8199"/>
    <property type="match status" value="1"/>
</dbReference>
<dbReference type="Proteomes" id="UP000190897">
    <property type="component" value="Unassembled WGS sequence"/>
</dbReference>
<dbReference type="EMBL" id="FUZA01000018">
    <property type="protein sequence ID" value="SKC20462.1"/>
    <property type="molecule type" value="Genomic_DNA"/>
</dbReference>
<evidence type="ECO:0000313" key="2">
    <source>
        <dbReference type="Proteomes" id="UP000190897"/>
    </source>
</evidence>
<organism evidence="1 2">
    <name type="scientific">Dyadobacter psychrophilus</name>
    <dbReference type="NCBI Taxonomy" id="651661"/>
    <lineage>
        <taxon>Bacteria</taxon>
        <taxon>Pseudomonadati</taxon>
        <taxon>Bacteroidota</taxon>
        <taxon>Cytophagia</taxon>
        <taxon>Cytophagales</taxon>
        <taxon>Spirosomataceae</taxon>
        <taxon>Dyadobacter</taxon>
    </lineage>
</organism>
<keyword evidence="2" id="KW-1185">Reference proteome</keyword>
<proteinExistence type="predicted"/>
<evidence type="ECO:0000313" key="1">
    <source>
        <dbReference type="EMBL" id="SKC20462.1"/>
    </source>
</evidence>